<keyword evidence="1" id="KW-0378">Hydrolase</keyword>
<dbReference type="InterPro" id="IPR049492">
    <property type="entry name" value="BD-FAE-like_dom"/>
</dbReference>
<name>A0A1X0VCS9_LEUPS</name>
<accession>A0A1X0VCS9</accession>
<sequence>MLFKDKIYQYVPAKVPDNITVFRDVDYASGTRHQLDIYRPKTQHTVGVIVDIYGGGLLRGEKSSYKLQPSLRFLADHYAVVSPNYSLNTVHTNHFPNQIAEIRAVLSFLVAHAETYGLNMTDVVLIGESSGAQLAVLTAASISGGAMLGEKPEGATSGELPRISHVIGLYGPYQVDQFVPQFEKLGITPKFSETGSKLSFEGIMLNNQRPADVPELVAQANPATYFSQKMPPLYLLAGTADDVVPYLQSVKLAQEYGDIVGQSAKTTWVSGAHHGPSDFDTDNIYQQKLAFIRQ</sequence>
<dbReference type="GO" id="GO:0016787">
    <property type="term" value="F:hydrolase activity"/>
    <property type="evidence" value="ECO:0007669"/>
    <property type="project" value="UniProtKB-KW"/>
</dbReference>
<evidence type="ECO:0000313" key="3">
    <source>
        <dbReference type="EMBL" id="ORI97386.1"/>
    </source>
</evidence>
<gene>
    <name evidence="3" type="ORF">BMR96_07470</name>
</gene>
<evidence type="ECO:0000313" key="4">
    <source>
        <dbReference type="Proteomes" id="UP000192288"/>
    </source>
</evidence>
<dbReference type="eggNOG" id="COG0657">
    <property type="taxonomic scope" value="Bacteria"/>
</dbReference>
<dbReference type="Proteomes" id="UP000192288">
    <property type="component" value="Unassembled WGS sequence"/>
</dbReference>
<dbReference type="PANTHER" id="PTHR48081">
    <property type="entry name" value="AB HYDROLASE SUPERFAMILY PROTEIN C4A8.06C"/>
    <property type="match status" value="1"/>
</dbReference>
<dbReference type="EMBL" id="MPLS01000027">
    <property type="protein sequence ID" value="ORI97386.1"/>
    <property type="molecule type" value="Genomic_DNA"/>
</dbReference>
<dbReference type="InterPro" id="IPR029058">
    <property type="entry name" value="AB_hydrolase_fold"/>
</dbReference>
<proteinExistence type="predicted"/>
<reference evidence="3 4" key="1">
    <citation type="journal article" date="2017" name="Front. Microbiol.">
        <title>Genomic Characterization of Dairy Associated Leuconostoc Species and Diversity of Leuconostocs in Undefined Mixed Mesophilic Starter Cultures.</title>
        <authorList>
            <person name="Frantzen C.A."/>
            <person name="Kot W."/>
            <person name="Pedersen T.B."/>
            <person name="Ardo Y.M."/>
            <person name="Broadbent J.R."/>
            <person name="Neve H."/>
            <person name="Hansen L.H."/>
            <person name="Dal Bello F."/>
            <person name="Ostlie H.M."/>
            <person name="Kleppen H.P."/>
            <person name="Vogensen F.K."/>
            <person name="Holo H."/>
        </authorList>
    </citation>
    <scope>NUCLEOTIDE SEQUENCE [LARGE SCALE GENOMIC DNA]</scope>
    <source>
        <strain evidence="3 4">LMGCF08</strain>
    </source>
</reference>
<dbReference type="SUPFAM" id="SSF53474">
    <property type="entry name" value="alpha/beta-Hydrolases"/>
    <property type="match status" value="1"/>
</dbReference>
<dbReference type="InterPro" id="IPR050300">
    <property type="entry name" value="GDXG_lipolytic_enzyme"/>
</dbReference>
<protein>
    <submittedName>
        <fullName evidence="3">Esterase</fullName>
    </submittedName>
</protein>
<dbReference type="Pfam" id="PF20434">
    <property type="entry name" value="BD-FAE"/>
    <property type="match status" value="1"/>
</dbReference>
<dbReference type="Gene3D" id="3.40.50.1820">
    <property type="entry name" value="alpha/beta hydrolase"/>
    <property type="match status" value="1"/>
</dbReference>
<dbReference type="AlphaFoldDB" id="A0A1X0VCS9"/>
<organism evidence="3 4">
    <name type="scientific">Leuconostoc pseudomesenteroides</name>
    <dbReference type="NCBI Taxonomy" id="33968"/>
    <lineage>
        <taxon>Bacteria</taxon>
        <taxon>Bacillati</taxon>
        <taxon>Bacillota</taxon>
        <taxon>Bacilli</taxon>
        <taxon>Lactobacillales</taxon>
        <taxon>Lactobacillaceae</taxon>
        <taxon>Leuconostoc</taxon>
    </lineage>
</organism>
<evidence type="ECO:0000256" key="1">
    <source>
        <dbReference type="ARBA" id="ARBA00022801"/>
    </source>
</evidence>
<evidence type="ECO:0000259" key="2">
    <source>
        <dbReference type="Pfam" id="PF20434"/>
    </source>
</evidence>
<comment type="caution">
    <text evidence="3">The sequence shown here is derived from an EMBL/GenBank/DDBJ whole genome shotgun (WGS) entry which is preliminary data.</text>
</comment>
<dbReference type="RefSeq" id="WP_004915111.1">
    <property type="nucleotide sequence ID" value="NZ_MPLS01000027.1"/>
</dbReference>
<feature type="domain" description="BD-FAE-like" evidence="2">
    <location>
        <begin position="35"/>
        <end position="254"/>
    </location>
</feature>
<dbReference type="STRING" id="33968.BMS77_08085"/>